<dbReference type="Pfam" id="PF00001">
    <property type="entry name" value="7tm_1"/>
    <property type="match status" value="1"/>
</dbReference>
<keyword evidence="13" id="KW-1185">Reference proteome</keyword>
<proteinExistence type="predicted"/>
<evidence type="ECO:0000256" key="4">
    <source>
        <dbReference type="ARBA" id="ARBA00022989"/>
    </source>
</evidence>
<reference evidence="12 13" key="1">
    <citation type="journal article" date="2007" name="Science">
        <title>Sea anemone genome reveals ancestral eumetazoan gene repertoire and genomic organization.</title>
        <authorList>
            <person name="Putnam N.H."/>
            <person name="Srivastava M."/>
            <person name="Hellsten U."/>
            <person name="Dirks B."/>
            <person name="Chapman J."/>
            <person name="Salamov A."/>
            <person name="Terry A."/>
            <person name="Shapiro H."/>
            <person name="Lindquist E."/>
            <person name="Kapitonov V.V."/>
            <person name="Jurka J."/>
            <person name="Genikhovich G."/>
            <person name="Grigoriev I.V."/>
            <person name="Lucas S.M."/>
            <person name="Steele R.E."/>
            <person name="Finnerty J.R."/>
            <person name="Technau U."/>
            <person name="Martindale M.Q."/>
            <person name="Rokhsar D.S."/>
        </authorList>
    </citation>
    <scope>NUCLEOTIDE SEQUENCE [LARGE SCALE GENOMIC DNA]</scope>
    <source>
        <strain evidence="13">CH2 X CH6</strain>
    </source>
</reference>
<evidence type="ECO:0000256" key="1">
    <source>
        <dbReference type="ARBA" id="ARBA00004651"/>
    </source>
</evidence>
<dbReference type="InParanoid" id="A7RJ69"/>
<gene>
    <name evidence="12" type="ORF">NEMVEDRAFT_v1g66332</name>
</gene>
<dbReference type="Gene3D" id="1.20.1070.10">
    <property type="entry name" value="Rhodopsin 7-helix transmembrane proteins"/>
    <property type="match status" value="1"/>
</dbReference>
<evidence type="ECO:0000259" key="11">
    <source>
        <dbReference type="PROSITE" id="PS50262"/>
    </source>
</evidence>
<evidence type="ECO:0000256" key="10">
    <source>
        <dbReference type="SAM" id="Phobius"/>
    </source>
</evidence>
<keyword evidence="7" id="KW-0675">Receptor</keyword>
<keyword evidence="5" id="KW-0297">G-protein coupled receptor</keyword>
<dbReference type="InterPro" id="IPR017452">
    <property type="entry name" value="GPCR_Rhodpsn_7TM"/>
</dbReference>
<keyword evidence="2" id="KW-1003">Cell membrane</keyword>
<organism evidence="12 13">
    <name type="scientific">Nematostella vectensis</name>
    <name type="common">Starlet sea anemone</name>
    <dbReference type="NCBI Taxonomy" id="45351"/>
    <lineage>
        <taxon>Eukaryota</taxon>
        <taxon>Metazoa</taxon>
        <taxon>Cnidaria</taxon>
        <taxon>Anthozoa</taxon>
        <taxon>Hexacorallia</taxon>
        <taxon>Actiniaria</taxon>
        <taxon>Edwardsiidae</taxon>
        <taxon>Nematostella</taxon>
    </lineage>
</organism>
<evidence type="ECO:0000313" key="13">
    <source>
        <dbReference type="Proteomes" id="UP000001593"/>
    </source>
</evidence>
<dbReference type="HOGENOM" id="CLU_2203605_0_0_1"/>
<accession>A7RJ69</accession>
<dbReference type="AlphaFoldDB" id="A7RJ69"/>
<dbReference type="KEGG" id="nve:5520773"/>
<evidence type="ECO:0000256" key="9">
    <source>
        <dbReference type="ARBA" id="ARBA00023224"/>
    </source>
</evidence>
<evidence type="ECO:0000256" key="3">
    <source>
        <dbReference type="ARBA" id="ARBA00022692"/>
    </source>
</evidence>
<comment type="subcellular location">
    <subcellularLocation>
        <location evidence="1">Cell membrane</location>
        <topology evidence="1">Multi-pass membrane protein</topology>
    </subcellularLocation>
</comment>
<keyword evidence="4 10" id="KW-1133">Transmembrane helix</keyword>
<evidence type="ECO:0000256" key="7">
    <source>
        <dbReference type="ARBA" id="ARBA00023170"/>
    </source>
</evidence>
<dbReference type="InterPro" id="IPR000276">
    <property type="entry name" value="GPCR_Rhodpsn"/>
</dbReference>
<dbReference type="PRINTS" id="PR00237">
    <property type="entry name" value="GPCRRHODOPSN"/>
</dbReference>
<feature type="transmembrane region" description="Helical" evidence="10">
    <location>
        <begin position="35"/>
        <end position="58"/>
    </location>
</feature>
<feature type="domain" description="G-protein coupled receptors family 1 profile" evidence="11">
    <location>
        <begin position="12"/>
        <end position="108"/>
    </location>
</feature>
<evidence type="ECO:0000256" key="5">
    <source>
        <dbReference type="ARBA" id="ARBA00023040"/>
    </source>
</evidence>
<feature type="transmembrane region" description="Helical" evidence="10">
    <location>
        <begin position="6"/>
        <end position="23"/>
    </location>
</feature>
<dbReference type="PANTHER" id="PTHR24246">
    <property type="entry name" value="OLFACTORY RECEPTOR AND ADENOSINE RECEPTOR"/>
    <property type="match status" value="1"/>
</dbReference>
<dbReference type="OrthoDB" id="5968796at2759"/>
<keyword evidence="9" id="KW-0807">Transducer</keyword>
<evidence type="ECO:0000256" key="8">
    <source>
        <dbReference type="ARBA" id="ARBA00023180"/>
    </source>
</evidence>
<dbReference type="GO" id="GO:0004930">
    <property type="term" value="F:G protein-coupled receptor activity"/>
    <property type="evidence" value="ECO:0007669"/>
    <property type="project" value="UniProtKB-KW"/>
</dbReference>
<dbReference type="STRING" id="45351.A7RJ69"/>
<feature type="transmembrane region" description="Helical" evidence="10">
    <location>
        <begin position="78"/>
        <end position="98"/>
    </location>
</feature>
<name>A7RJ69_NEMVE</name>
<evidence type="ECO:0000256" key="6">
    <source>
        <dbReference type="ARBA" id="ARBA00023136"/>
    </source>
</evidence>
<dbReference type="CDD" id="cd00637">
    <property type="entry name" value="7tm_classA_rhodopsin-like"/>
    <property type="match status" value="1"/>
</dbReference>
<keyword evidence="6 10" id="KW-0472">Membrane</keyword>
<dbReference type="PROSITE" id="PS50262">
    <property type="entry name" value="G_PROTEIN_RECEP_F1_2"/>
    <property type="match status" value="1"/>
</dbReference>
<dbReference type="eggNOG" id="ENOG502SEXU">
    <property type="taxonomic scope" value="Eukaryota"/>
</dbReference>
<feature type="non-terminal residue" evidence="12">
    <location>
        <position position="108"/>
    </location>
</feature>
<dbReference type="EMBL" id="DS469513">
    <property type="protein sequence ID" value="EDO48527.1"/>
    <property type="molecule type" value="Genomic_DNA"/>
</dbReference>
<dbReference type="PhylomeDB" id="A7RJ69"/>
<keyword evidence="8" id="KW-0325">Glycoprotein</keyword>
<feature type="non-terminal residue" evidence="12">
    <location>
        <position position="1"/>
    </location>
</feature>
<evidence type="ECO:0000256" key="2">
    <source>
        <dbReference type="ARBA" id="ARBA00022475"/>
    </source>
</evidence>
<dbReference type="PANTHER" id="PTHR24246:SF27">
    <property type="entry name" value="ADENOSINE RECEPTOR, ISOFORM A"/>
    <property type="match status" value="1"/>
</dbReference>
<sequence>IVSLFLVISVLGNGSILVLLKRFKSLRTIPNILIANLAFIDLMNVLVNLPADALVAVLELHHVVKGRLISALVASSQTAFVFLNLFSMTLMMLDRYLVISWGLRYKVM</sequence>
<protein>
    <recommendedName>
        <fullName evidence="11">G-protein coupled receptors family 1 profile domain-containing protein</fullName>
    </recommendedName>
</protein>
<dbReference type="GO" id="GO:0005886">
    <property type="term" value="C:plasma membrane"/>
    <property type="evidence" value="ECO:0007669"/>
    <property type="project" value="UniProtKB-SubCell"/>
</dbReference>
<dbReference type="Proteomes" id="UP000001593">
    <property type="component" value="Unassembled WGS sequence"/>
</dbReference>
<evidence type="ECO:0000313" key="12">
    <source>
        <dbReference type="EMBL" id="EDO48527.1"/>
    </source>
</evidence>
<keyword evidence="3 10" id="KW-0812">Transmembrane</keyword>
<dbReference type="SUPFAM" id="SSF81321">
    <property type="entry name" value="Family A G protein-coupled receptor-like"/>
    <property type="match status" value="1"/>
</dbReference>